<evidence type="ECO:0000259" key="1">
    <source>
        <dbReference type="Pfam" id="PF02214"/>
    </source>
</evidence>
<gene>
    <name evidence="2" type="ORF">Cvel_11790</name>
</gene>
<dbReference type="AlphaFoldDB" id="A0A0G4I878"/>
<dbReference type="InterPro" id="IPR003131">
    <property type="entry name" value="T1-type_BTB"/>
</dbReference>
<dbReference type="InterPro" id="IPR011333">
    <property type="entry name" value="SKP1/BTB/POZ_sf"/>
</dbReference>
<dbReference type="Gene3D" id="3.30.710.10">
    <property type="entry name" value="Potassium Channel Kv1.1, Chain A"/>
    <property type="match status" value="1"/>
</dbReference>
<evidence type="ECO:0000313" key="2">
    <source>
        <dbReference type="EMBL" id="CEM53207.1"/>
    </source>
</evidence>
<dbReference type="SUPFAM" id="SSF54695">
    <property type="entry name" value="POZ domain"/>
    <property type="match status" value="1"/>
</dbReference>
<dbReference type="Pfam" id="PF02214">
    <property type="entry name" value="BTB_2"/>
    <property type="match status" value="1"/>
</dbReference>
<name>A0A0G4I878_9ALVE</name>
<dbReference type="VEuPathDB" id="CryptoDB:Cvel_11790"/>
<dbReference type="GO" id="GO:0051260">
    <property type="term" value="P:protein homooligomerization"/>
    <property type="evidence" value="ECO:0007669"/>
    <property type="project" value="InterPro"/>
</dbReference>
<accession>A0A0G4I878</accession>
<dbReference type="PANTHER" id="PTHR14499:SF136">
    <property type="entry name" value="GH08630P"/>
    <property type="match status" value="1"/>
</dbReference>
<sequence length="504" mass="55647">MFNVRGERIIVRSSLLRSFPDSALWRMVQAHCEQGDKNTIDREGDAHKLAKREHFLDVDPAAFHVVLNFMAFGELHVPMTVPLSLVQRLLDYFCLETAALNVGGARGGDGDGPVSVSVPAFVDSKEGRKGKHLFETTTGDQIWCQAEDFKGHSVFKGTLLSDTFQHWPPRWNSKQQACVNAPEACVSTTRESTTSRTPPESRLEGGVGLFADTVETETDALLDGDVVSNGDGVGGVGGAVGIVSGSDGVSLSPQKTLLPSANGIFQLPVFVNAQSFRAVLRWYRKGILSRPPSVAAGQWEKTLRFFRLPEKWVFFEGPEGEGGIRGSGDGQIVGAVSWFDETEQEAKAVMKKGMVALAEQLGDFIRSERLKGRRQSCFSLVLYWRDPGHNDIVPRDWLSPVAEAVKEIPHYQSKIDPRDVDSDRKLQQELYATCVEVLEWPAKQLAVFADEVRDCCGRGSTTLTTIEIRAWLKNKVHPYDVPPPSRKPFCCCRRRQKGKEGGSG</sequence>
<organism evidence="2">
    <name type="scientific">Chromera velia CCMP2878</name>
    <dbReference type="NCBI Taxonomy" id="1169474"/>
    <lineage>
        <taxon>Eukaryota</taxon>
        <taxon>Sar</taxon>
        <taxon>Alveolata</taxon>
        <taxon>Colpodellida</taxon>
        <taxon>Chromeraceae</taxon>
        <taxon>Chromera</taxon>
    </lineage>
</organism>
<protein>
    <recommendedName>
        <fullName evidence="1">Potassium channel tetramerisation-type BTB domain-containing protein</fullName>
    </recommendedName>
</protein>
<dbReference type="EMBL" id="CDMZ01005558">
    <property type="protein sequence ID" value="CEM53207.1"/>
    <property type="molecule type" value="Genomic_DNA"/>
</dbReference>
<reference evidence="2" key="1">
    <citation type="submission" date="2014-11" db="EMBL/GenBank/DDBJ databases">
        <authorList>
            <person name="Otto D Thomas"/>
            <person name="Naeem Raeece"/>
        </authorList>
    </citation>
    <scope>NUCLEOTIDE SEQUENCE</scope>
</reference>
<proteinExistence type="predicted"/>
<feature type="domain" description="Potassium channel tetramerisation-type BTB" evidence="1">
    <location>
        <begin position="2"/>
        <end position="99"/>
    </location>
</feature>
<dbReference type="PANTHER" id="PTHR14499">
    <property type="entry name" value="POTASSIUM CHANNEL TETRAMERIZATION DOMAIN-CONTAINING"/>
    <property type="match status" value="1"/>
</dbReference>